<proteinExistence type="inferred from homology"/>
<dbReference type="SMART" id="SM00173">
    <property type="entry name" value="RAS"/>
    <property type="match status" value="1"/>
</dbReference>
<feature type="transmembrane region" description="Helical" evidence="6">
    <location>
        <begin position="459"/>
        <end position="484"/>
    </location>
</feature>
<evidence type="ECO:0000256" key="4">
    <source>
        <dbReference type="ARBA" id="ARBA00022989"/>
    </source>
</evidence>
<evidence type="ECO:0000313" key="9">
    <source>
        <dbReference type="Proteomes" id="UP000245591"/>
    </source>
</evidence>
<feature type="transmembrane region" description="Helical" evidence="6">
    <location>
        <begin position="571"/>
        <end position="597"/>
    </location>
</feature>
<comment type="similarity">
    <text evidence="2 6">Belongs to the CTL (choline transporter-like) family.</text>
</comment>
<accession>A0A2U1J9H7</accession>
<dbReference type="AlphaFoldDB" id="A0A2U1J9H7"/>
<evidence type="ECO:0000256" key="7">
    <source>
        <dbReference type="SAM" id="MobiDB-lite"/>
    </source>
</evidence>
<evidence type="ECO:0000256" key="1">
    <source>
        <dbReference type="ARBA" id="ARBA00004141"/>
    </source>
</evidence>
<keyword evidence="9" id="KW-1185">Reference proteome</keyword>
<dbReference type="PANTHER" id="PTHR12385">
    <property type="entry name" value="CHOLINE TRANSPORTER-LIKE (SLC FAMILY 44)"/>
    <property type="match status" value="1"/>
</dbReference>
<comment type="subcellular location">
    <subcellularLocation>
        <location evidence="6">Cell membrane</location>
        <topology evidence="6">Multi-pass membrane protein</topology>
    </subcellularLocation>
    <subcellularLocation>
        <location evidence="1">Membrane</location>
        <topology evidence="1">Multi-pass membrane protein</topology>
    </subcellularLocation>
</comment>
<dbReference type="GO" id="GO:0003924">
    <property type="term" value="F:GTPase activity"/>
    <property type="evidence" value="ECO:0007669"/>
    <property type="project" value="InterPro"/>
</dbReference>
<comment type="function">
    <text evidence="6">Probably involved in transport through the plasma membrane.</text>
</comment>
<comment type="caution">
    <text evidence="8">The sequence shown here is derived from an EMBL/GenBank/DDBJ whole genome shotgun (WGS) entry which is preliminary data.</text>
</comment>
<reference evidence="8 9" key="1">
    <citation type="journal article" date="2018" name="MBio">
        <title>Comparative Genomics Reveals the Core Gene Toolbox for the Fungus-Insect Symbiosis.</title>
        <authorList>
            <person name="Wang Y."/>
            <person name="Stata M."/>
            <person name="Wang W."/>
            <person name="Stajich J.E."/>
            <person name="White M.M."/>
            <person name="Moncalvo J.M."/>
        </authorList>
    </citation>
    <scope>NUCLEOTIDE SEQUENCE [LARGE SCALE GENOMIC DNA]</scope>
    <source>
        <strain evidence="8 9">AUS-126-30</strain>
    </source>
</reference>
<dbReference type="InterPro" id="IPR001806">
    <property type="entry name" value="Small_GTPase"/>
</dbReference>
<dbReference type="GO" id="GO:0005525">
    <property type="term" value="F:GTP binding"/>
    <property type="evidence" value="ECO:0007669"/>
    <property type="project" value="InterPro"/>
</dbReference>
<dbReference type="EMBL" id="MBFU01000136">
    <property type="protein sequence ID" value="PWA01726.1"/>
    <property type="molecule type" value="Genomic_DNA"/>
</dbReference>
<evidence type="ECO:0000313" key="8">
    <source>
        <dbReference type="EMBL" id="PWA01726.1"/>
    </source>
</evidence>
<dbReference type="GO" id="GO:0022857">
    <property type="term" value="F:transmembrane transporter activity"/>
    <property type="evidence" value="ECO:0007669"/>
    <property type="project" value="UniProtKB-UniRule"/>
</dbReference>
<sequence>MSNPEFVKEYKVVFFGGRNEETEMLDVLDSTGQEEYATMREQYMCMGGESLLVYNITSYKYLHKVEDSIDSKIFGFEDLRDGIVFNSILLNMNIPWFNSQLNSNNFQAYNENLNELLLTILLKYFENRFEKCLNIKDIPNLTILNPNVSFKPDHWIEVYKMGILVFSASIQSEDDFNSITIKIGKEKALVLLDAYNNLWLRTSQCFPNSKNQLINSNRSLQNSLLLSKYTQNDPNTNSQYSRSSDFYDANSKLYYSKAEFFHKNNLSASGNFPKNNPETSQVFSEILDIVVGNNSFNRSAINNKHENSLKGSKSDDSIISENSIGSESDIYESSDSDSNLIDDQLSESHPIYTDLIEDAQNTQNIQNNSERNIGSSAKNVFPATTSGFDEDDGYANSSRNTSFESINDLMIGFDINGTDVSAIRNYTSRNLKSRKSDQFFGYLFYLNSIPEKVPDRDKILYFALVDILLIAAVFSILSAIVGWCWIKISKTNAKTLVWLTVIFVPVTCIMVAMNAGFNILFPGNQNGRKFEYEIWIRNVFVLTGSLFIAMKNILYLVVSQVAQDLRMIFDLGMFILSLFIFASFGFMVFISSLTIYMNPLTGFYSLGVDVLVWYIVSFVWITCVILQFHRAVSSSTIGQWYFHRHEPGDTGKWFFGQTSVYLALSDWFGTICLSGLIQMVAVIVTVYSETRSGFIKYTD</sequence>
<keyword evidence="5 6" id="KW-0472">Membrane</keyword>
<dbReference type="InterPro" id="IPR007603">
    <property type="entry name" value="Choline_transptr-like"/>
</dbReference>
<feature type="compositionally biased region" description="Low complexity" evidence="7">
    <location>
        <begin position="317"/>
        <end position="328"/>
    </location>
</feature>
<dbReference type="Proteomes" id="UP000245591">
    <property type="component" value="Unassembled WGS sequence"/>
</dbReference>
<evidence type="ECO:0000256" key="3">
    <source>
        <dbReference type="ARBA" id="ARBA00022692"/>
    </source>
</evidence>
<dbReference type="InterPro" id="IPR036872">
    <property type="entry name" value="CH_dom_sf"/>
</dbReference>
<protein>
    <recommendedName>
        <fullName evidence="6">Protein PNS1</fullName>
    </recommendedName>
</protein>
<evidence type="ECO:0000256" key="2">
    <source>
        <dbReference type="ARBA" id="ARBA00007168"/>
    </source>
</evidence>
<dbReference type="PROSITE" id="PS51421">
    <property type="entry name" value="RAS"/>
    <property type="match status" value="1"/>
</dbReference>
<feature type="transmembrane region" description="Helical" evidence="6">
    <location>
        <begin position="496"/>
        <end position="519"/>
    </location>
</feature>
<feature type="transmembrane region" description="Helical" evidence="6">
    <location>
        <begin position="667"/>
        <end position="687"/>
    </location>
</feature>
<comment type="caution">
    <text evidence="6">Lacks conserved residue(s) required for the propagation of feature annotation.</text>
</comment>
<evidence type="ECO:0000256" key="6">
    <source>
        <dbReference type="RuleBase" id="RU368066"/>
    </source>
</evidence>
<feature type="region of interest" description="Disordered" evidence="7">
    <location>
        <begin position="305"/>
        <end position="342"/>
    </location>
</feature>
<feature type="transmembrane region" description="Helical" evidence="6">
    <location>
        <begin position="603"/>
        <end position="626"/>
    </location>
</feature>
<dbReference type="GO" id="GO:0005886">
    <property type="term" value="C:plasma membrane"/>
    <property type="evidence" value="ECO:0007669"/>
    <property type="project" value="UniProtKB-SubCell"/>
</dbReference>
<keyword evidence="3 6" id="KW-0812">Transmembrane</keyword>
<dbReference type="Pfam" id="PF04515">
    <property type="entry name" value="Choline_transpo"/>
    <property type="match status" value="1"/>
</dbReference>
<keyword evidence="4 6" id="KW-1133">Transmembrane helix</keyword>
<feature type="compositionally biased region" description="Basic and acidic residues" evidence="7">
    <location>
        <begin position="305"/>
        <end position="316"/>
    </location>
</feature>
<feature type="transmembrane region" description="Helical" evidence="6">
    <location>
        <begin position="539"/>
        <end position="559"/>
    </location>
</feature>
<name>A0A2U1J9H7_SMIAN</name>
<dbReference type="Gene3D" id="1.10.418.10">
    <property type="entry name" value="Calponin-like domain"/>
    <property type="match status" value="1"/>
</dbReference>
<gene>
    <name evidence="8" type="ORF">BB558_002142</name>
</gene>
<dbReference type="Pfam" id="PF00071">
    <property type="entry name" value="Ras"/>
    <property type="match status" value="1"/>
</dbReference>
<evidence type="ECO:0000256" key="5">
    <source>
        <dbReference type="ARBA" id="ARBA00023136"/>
    </source>
</evidence>
<dbReference type="PANTHER" id="PTHR12385:SF88">
    <property type="entry name" value="CHOLINE TRANSPORTER-LIKE PROTEIN CTL1"/>
    <property type="match status" value="1"/>
</dbReference>
<dbReference type="SUPFAM" id="SSF116907">
    <property type="entry name" value="Hook domain"/>
    <property type="match status" value="1"/>
</dbReference>
<organism evidence="8 9">
    <name type="scientific">Smittium angustum</name>
    <dbReference type="NCBI Taxonomy" id="133377"/>
    <lineage>
        <taxon>Eukaryota</taxon>
        <taxon>Fungi</taxon>
        <taxon>Fungi incertae sedis</taxon>
        <taxon>Zoopagomycota</taxon>
        <taxon>Kickxellomycotina</taxon>
        <taxon>Harpellomycetes</taxon>
        <taxon>Harpellales</taxon>
        <taxon>Legeriomycetaceae</taxon>
        <taxon>Smittium</taxon>
    </lineage>
</organism>